<gene>
    <name evidence="6" type="ORF">CTKZ_24560</name>
</gene>
<evidence type="ECO:0000313" key="7">
    <source>
        <dbReference type="Proteomes" id="UP000288246"/>
    </source>
</evidence>
<dbReference type="InterPro" id="IPR037138">
    <property type="entry name" value="His_deacetylse_dom_sf"/>
</dbReference>
<dbReference type="InterPro" id="IPR000286">
    <property type="entry name" value="HDACs"/>
</dbReference>
<dbReference type="Pfam" id="PF00850">
    <property type="entry name" value="Hist_deacetyl"/>
    <property type="match status" value="1"/>
</dbReference>
<dbReference type="CDD" id="cd09994">
    <property type="entry name" value="HDAC_AcuC_like"/>
    <property type="match status" value="1"/>
</dbReference>
<dbReference type="InterPro" id="IPR003085">
    <property type="entry name" value="AcuC"/>
</dbReference>
<evidence type="ECO:0000259" key="5">
    <source>
        <dbReference type="Pfam" id="PF00850"/>
    </source>
</evidence>
<dbReference type="UniPathway" id="UPA00040"/>
<name>A0A401V1W1_9CELL</name>
<dbReference type="SUPFAM" id="SSF52768">
    <property type="entry name" value="Arginase/deacetylase"/>
    <property type="match status" value="1"/>
</dbReference>
<protein>
    <recommendedName>
        <fullName evidence="3">Acetoin utilization protein AcuC</fullName>
    </recommendedName>
</protein>
<evidence type="ECO:0000256" key="3">
    <source>
        <dbReference type="ARBA" id="ARBA00020218"/>
    </source>
</evidence>
<dbReference type="InterPro" id="IPR023801">
    <property type="entry name" value="His_deacetylse_dom"/>
</dbReference>
<comment type="similarity">
    <text evidence="2">Belongs to the histone deacetylase family.</text>
</comment>
<proteinExistence type="inferred from homology"/>
<evidence type="ECO:0000256" key="4">
    <source>
        <dbReference type="ARBA" id="ARBA00022627"/>
    </source>
</evidence>
<dbReference type="OrthoDB" id="9808367at2"/>
<dbReference type="GO" id="GO:0045150">
    <property type="term" value="P:acetoin catabolic process"/>
    <property type="evidence" value="ECO:0007669"/>
    <property type="project" value="UniProtKB-UniPathway"/>
</dbReference>
<evidence type="ECO:0000256" key="1">
    <source>
        <dbReference type="ARBA" id="ARBA00005101"/>
    </source>
</evidence>
<dbReference type="InterPro" id="IPR023696">
    <property type="entry name" value="Ureohydrolase_dom_sf"/>
</dbReference>
<reference evidence="6 7" key="1">
    <citation type="submission" date="2018-11" db="EMBL/GenBank/DDBJ databases">
        <title>Draft genome sequence of Cellulomonas takizawaensis strain TKZ-21.</title>
        <authorList>
            <person name="Yamamura H."/>
            <person name="Hayashi T."/>
            <person name="Hamada M."/>
            <person name="Serisawa Y."/>
            <person name="Matsuyama K."/>
            <person name="Nakagawa Y."/>
            <person name="Otoguro M."/>
            <person name="Yanagida F."/>
            <person name="Hayakawa M."/>
        </authorList>
    </citation>
    <scope>NUCLEOTIDE SEQUENCE [LARGE SCALE GENOMIC DNA]</scope>
    <source>
        <strain evidence="6 7">TKZ-21</strain>
    </source>
</reference>
<accession>A0A401V1W1</accession>
<dbReference type="GO" id="GO:0004407">
    <property type="term" value="F:histone deacetylase activity"/>
    <property type="evidence" value="ECO:0007669"/>
    <property type="project" value="TreeGrafter"/>
</dbReference>
<evidence type="ECO:0000313" key="6">
    <source>
        <dbReference type="EMBL" id="GCD20894.1"/>
    </source>
</evidence>
<dbReference type="PRINTS" id="PR01270">
    <property type="entry name" value="HDASUPER"/>
</dbReference>
<evidence type="ECO:0000256" key="2">
    <source>
        <dbReference type="ARBA" id="ARBA00005947"/>
    </source>
</evidence>
<sequence>MTSRGLHPPVQARVVWSADMLAYDFGHGHPMTSERVELTIRLAEALDLLGGPEVDLVDAPPAGDALLLTVHEPEYVAAVKAASEHGTRDPVRGLGTTDDPVFPRMHEAAARVVTGTVESALAVWEGRAEHAVNVTGGLHHAMPGAASGFCVYNDAAVAIRSLLAAGATRVAYVDVDAHHGDGVQTVFWDDPRVLTISVHESGAGLFPGTGFAREIGGADAMGSVVNVALPAGTGDTGWLRAIDAIVPAAVREFRPDVLVTQHGCDSHLMDPLTHLRVSVDGQRVAAELLHDLAHEVAGGRWVALGGGGYAVLDVVPRSWTHLLGIAAHRPVEPGTDVPAAWRELVRDRYGRLGPERMTDGRPVRLRPWSGGYDPADDVDRAIRATRAAVFPCWGLDPDLD</sequence>
<dbReference type="RefSeq" id="WP_124343404.1">
    <property type="nucleotide sequence ID" value="NZ_BHYL01000206.1"/>
</dbReference>
<dbReference type="PANTHER" id="PTHR10625:SF10">
    <property type="entry name" value="HISTONE DEACETYLASE HDAC1"/>
    <property type="match status" value="1"/>
</dbReference>
<dbReference type="PANTHER" id="PTHR10625">
    <property type="entry name" value="HISTONE DEACETYLASE HDAC1-RELATED"/>
    <property type="match status" value="1"/>
</dbReference>
<comment type="caution">
    <text evidence="6">The sequence shown here is derived from an EMBL/GenBank/DDBJ whole genome shotgun (WGS) entry which is preliminary data.</text>
</comment>
<keyword evidence="7" id="KW-1185">Reference proteome</keyword>
<dbReference type="Proteomes" id="UP000288246">
    <property type="component" value="Unassembled WGS sequence"/>
</dbReference>
<organism evidence="6 7">
    <name type="scientific">Cellulomonas algicola</name>
    <dbReference type="NCBI Taxonomy" id="2071633"/>
    <lineage>
        <taxon>Bacteria</taxon>
        <taxon>Bacillati</taxon>
        <taxon>Actinomycetota</taxon>
        <taxon>Actinomycetes</taxon>
        <taxon>Micrococcales</taxon>
        <taxon>Cellulomonadaceae</taxon>
        <taxon>Cellulomonas</taxon>
    </lineage>
</organism>
<dbReference type="GO" id="GO:0040029">
    <property type="term" value="P:epigenetic regulation of gene expression"/>
    <property type="evidence" value="ECO:0007669"/>
    <property type="project" value="TreeGrafter"/>
</dbReference>
<dbReference type="EMBL" id="BHYL01000206">
    <property type="protein sequence ID" value="GCD20894.1"/>
    <property type="molecule type" value="Genomic_DNA"/>
</dbReference>
<comment type="pathway">
    <text evidence="1">Ketone degradation; acetoin degradation.</text>
</comment>
<keyword evidence="4" id="KW-0006">Acetoin catabolism</keyword>
<feature type="domain" description="Histone deacetylase" evidence="5">
    <location>
        <begin position="29"/>
        <end position="323"/>
    </location>
</feature>
<dbReference type="Gene3D" id="3.40.800.20">
    <property type="entry name" value="Histone deacetylase domain"/>
    <property type="match status" value="1"/>
</dbReference>
<dbReference type="AlphaFoldDB" id="A0A401V1W1"/>